<keyword evidence="5" id="KW-0963">Cytoplasm</keyword>
<keyword evidence="11" id="KW-1185">Reference proteome</keyword>
<dbReference type="PANTHER" id="PTHR15975:SF0">
    <property type="entry name" value="CCR4-NOT TRANSCRIPTION COMPLEX SUBUNIT 11"/>
    <property type="match status" value="1"/>
</dbReference>
<gene>
    <name evidence="10" type="primary">Cnot11</name>
    <name evidence="10" type="ORF">TNCT_455661</name>
</gene>
<keyword evidence="7" id="KW-0943">RNA-mediated gene silencing</keyword>
<name>A0A8X6G351_TRICU</name>
<organism evidence="10 11">
    <name type="scientific">Trichonephila clavata</name>
    <name type="common">Joro spider</name>
    <name type="synonym">Nephila clavata</name>
    <dbReference type="NCBI Taxonomy" id="2740835"/>
    <lineage>
        <taxon>Eukaryota</taxon>
        <taxon>Metazoa</taxon>
        <taxon>Ecdysozoa</taxon>
        <taxon>Arthropoda</taxon>
        <taxon>Chelicerata</taxon>
        <taxon>Arachnida</taxon>
        <taxon>Araneae</taxon>
        <taxon>Araneomorphae</taxon>
        <taxon>Entelegynae</taxon>
        <taxon>Araneoidea</taxon>
        <taxon>Nephilidae</taxon>
        <taxon>Trichonephila</taxon>
    </lineage>
</organism>
<dbReference type="AlphaFoldDB" id="A0A8X6G351"/>
<evidence type="ECO:0000256" key="9">
    <source>
        <dbReference type="ARBA" id="ARBA00023242"/>
    </source>
</evidence>
<dbReference type="OrthoDB" id="10265389at2759"/>
<comment type="caution">
    <text evidence="10">The sequence shown here is derived from an EMBL/GenBank/DDBJ whole genome shotgun (WGS) entry which is preliminary data.</text>
</comment>
<evidence type="ECO:0000256" key="6">
    <source>
        <dbReference type="ARBA" id="ARBA00023015"/>
    </source>
</evidence>
<accession>A0A8X6G351</accession>
<evidence type="ECO:0000256" key="4">
    <source>
        <dbReference type="ARBA" id="ARBA00014872"/>
    </source>
</evidence>
<evidence type="ECO:0000256" key="8">
    <source>
        <dbReference type="ARBA" id="ARBA00023163"/>
    </source>
</evidence>
<evidence type="ECO:0000256" key="7">
    <source>
        <dbReference type="ARBA" id="ARBA00023158"/>
    </source>
</evidence>
<evidence type="ECO:0000256" key="3">
    <source>
        <dbReference type="ARBA" id="ARBA00008030"/>
    </source>
</evidence>
<sequence>MALSVKELTSLTGILEDSELGQRSFENVAASFHHCFNKQDHFRVGSALVFLLQQEDLLANKEQRLVSVYLLYEMYRTEPIQSNPFASVFVHLLASVSRKYFFATLNL</sequence>
<protein>
    <recommendedName>
        <fullName evidence="4">CCR4-NOT transcription complex subunit 11</fullName>
    </recommendedName>
</protein>
<evidence type="ECO:0000313" key="10">
    <source>
        <dbReference type="EMBL" id="GFQ73123.1"/>
    </source>
</evidence>
<keyword evidence="6" id="KW-0805">Transcription regulation</keyword>
<dbReference type="GO" id="GO:0005634">
    <property type="term" value="C:nucleus"/>
    <property type="evidence" value="ECO:0007669"/>
    <property type="project" value="UniProtKB-SubCell"/>
</dbReference>
<evidence type="ECO:0000256" key="1">
    <source>
        <dbReference type="ARBA" id="ARBA00004123"/>
    </source>
</evidence>
<dbReference type="EMBL" id="BMAO01031187">
    <property type="protein sequence ID" value="GFQ73123.1"/>
    <property type="molecule type" value="Genomic_DNA"/>
</dbReference>
<evidence type="ECO:0000256" key="2">
    <source>
        <dbReference type="ARBA" id="ARBA00004496"/>
    </source>
</evidence>
<dbReference type="GO" id="GO:0005737">
    <property type="term" value="C:cytoplasm"/>
    <property type="evidence" value="ECO:0007669"/>
    <property type="project" value="UniProtKB-SubCell"/>
</dbReference>
<comment type="similarity">
    <text evidence="3">Belongs to the CNOT11 family.</text>
</comment>
<proteinExistence type="inferred from homology"/>
<dbReference type="GO" id="GO:0031047">
    <property type="term" value="P:regulatory ncRNA-mediated gene silencing"/>
    <property type="evidence" value="ECO:0007669"/>
    <property type="project" value="UniProtKB-KW"/>
</dbReference>
<dbReference type="InterPro" id="IPR019312">
    <property type="entry name" value="CNOT11"/>
</dbReference>
<evidence type="ECO:0000256" key="5">
    <source>
        <dbReference type="ARBA" id="ARBA00022490"/>
    </source>
</evidence>
<evidence type="ECO:0000313" key="11">
    <source>
        <dbReference type="Proteomes" id="UP000887116"/>
    </source>
</evidence>
<dbReference type="PANTHER" id="PTHR15975">
    <property type="entry name" value="CCR4-NOT TRANSCRIPTION COMPLEX SUBUNIT 11"/>
    <property type="match status" value="1"/>
</dbReference>
<dbReference type="GO" id="GO:0030014">
    <property type="term" value="C:CCR4-NOT complex"/>
    <property type="evidence" value="ECO:0007669"/>
    <property type="project" value="InterPro"/>
</dbReference>
<keyword evidence="8" id="KW-0804">Transcription</keyword>
<reference evidence="10" key="1">
    <citation type="submission" date="2020-07" db="EMBL/GenBank/DDBJ databases">
        <title>Multicomponent nature underlies the extraordinary mechanical properties of spider dragline silk.</title>
        <authorList>
            <person name="Kono N."/>
            <person name="Nakamura H."/>
            <person name="Mori M."/>
            <person name="Yoshida Y."/>
            <person name="Ohtoshi R."/>
            <person name="Malay A.D."/>
            <person name="Moran D.A.P."/>
            <person name="Tomita M."/>
            <person name="Numata K."/>
            <person name="Arakawa K."/>
        </authorList>
    </citation>
    <scope>NUCLEOTIDE SEQUENCE</scope>
</reference>
<keyword evidence="9" id="KW-0539">Nucleus</keyword>
<dbReference type="Proteomes" id="UP000887116">
    <property type="component" value="Unassembled WGS sequence"/>
</dbReference>
<comment type="subcellular location">
    <subcellularLocation>
        <location evidence="2">Cytoplasm</location>
    </subcellularLocation>
    <subcellularLocation>
        <location evidence="1">Nucleus</location>
    </subcellularLocation>
</comment>